<comment type="similarity">
    <text evidence="1">Belongs to the short-chain dehydrogenases/reductases (SDR) family.</text>
</comment>
<dbReference type="PANTHER" id="PTHR42879">
    <property type="entry name" value="3-OXOACYL-(ACYL-CARRIER-PROTEIN) REDUCTASE"/>
    <property type="match status" value="1"/>
</dbReference>
<evidence type="ECO:0000313" key="3">
    <source>
        <dbReference type="Proteomes" id="UP000381378"/>
    </source>
</evidence>
<dbReference type="InterPro" id="IPR036291">
    <property type="entry name" value="NAD(P)-bd_dom_sf"/>
</dbReference>
<evidence type="ECO:0000256" key="1">
    <source>
        <dbReference type="ARBA" id="ARBA00006484"/>
    </source>
</evidence>
<dbReference type="FunFam" id="3.40.50.720:FF:000084">
    <property type="entry name" value="Short-chain dehydrogenase reductase"/>
    <property type="match status" value="1"/>
</dbReference>
<organism evidence="2 3">
    <name type="scientific">Pseudomonas fluorescens</name>
    <dbReference type="NCBI Taxonomy" id="294"/>
    <lineage>
        <taxon>Bacteria</taxon>
        <taxon>Pseudomonadati</taxon>
        <taxon>Pseudomonadota</taxon>
        <taxon>Gammaproteobacteria</taxon>
        <taxon>Pseudomonadales</taxon>
        <taxon>Pseudomonadaceae</taxon>
        <taxon>Pseudomonas</taxon>
    </lineage>
</organism>
<sequence>MKRLQGRVALITGAGAGIGKGLARRFAAEGASLWLADINAAAGESAAAEIRSEFGVKVGFATTDVSERAAVQDMVGAAQQHFGRVDILVNNAWGRRPNSPSGFASVDTLTDLDADWAWRIGTQSALWAMQATFPGMKERSWGRVINMCSLNGVNAHPYSVDYNMAKEALRTLTRSAAREWAAYGICCNAICPGANTEAYQKFATAQPDNAADMLRLNPMGYMGDPERDIGGAALFLASEDCRYVTGNTLFVDGGSHINGVPWLPKQK</sequence>
<reference evidence="2 3" key="1">
    <citation type="submission" date="2019-09" db="EMBL/GenBank/DDBJ databases">
        <authorList>
            <person name="Chandra G."/>
            <person name="Truman W A."/>
        </authorList>
    </citation>
    <scope>NUCLEOTIDE SEQUENCE [LARGE SCALE GENOMIC DNA]</scope>
    <source>
        <strain evidence="2">PS928</strain>
    </source>
</reference>
<dbReference type="GO" id="GO:0032787">
    <property type="term" value="P:monocarboxylic acid metabolic process"/>
    <property type="evidence" value="ECO:0007669"/>
    <property type="project" value="UniProtKB-ARBA"/>
</dbReference>
<dbReference type="Gene3D" id="3.40.50.720">
    <property type="entry name" value="NAD(P)-binding Rossmann-like Domain"/>
    <property type="match status" value="1"/>
</dbReference>
<accession>A0A5E7VUR9</accession>
<dbReference type="OrthoDB" id="9806974at2"/>
<dbReference type="InterPro" id="IPR020904">
    <property type="entry name" value="Sc_DH/Rdtase_CS"/>
</dbReference>
<keyword evidence="2" id="KW-0560">Oxidoreductase</keyword>
<name>A0A5E7VUR9_PSEFL</name>
<proteinExistence type="inferred from homology"/>
<dbReference type="Proteomes" id="UP000381378">
    <property type="component" value="Unassembled WGS sequence"/>
</dbReference>
<dbReference type="SUPFAM" id="SSF51735">
    <property type="entry name" value="NAD(P)-binding Rossmann-fold domains"/>
    <property type="match status" value="1"/>
</dbReference>
<dbReference type="InterPro" id="IPR002347">
    <property type="entry name" value="SDR_fam"/>
</dbReference>
<dbReference type="PRINTS" id="PR00081">
    <property type="entry name" value="GDHRDH"/>
</dbReference>
<dbReference type="PROSITE" id="PS00061">
    <property type="entry name" value="ADH_SHORT"/>
    <property type="match status" value="1"/>
</dbReference>
<dbReference type="EC" id="1.1.1.304" evidence="2"/>
<protein>
    <submittedName>
        <fullName evidence="2">Diacetyl reductase [(S)-acetoin forming]</fullName>
        <ecNumber evidence="2">1.1.1.304</ecNumber>
    </submittedName>
</protein>
<evidence type="ECO:0000313" key="2">
    <source>
        <dbReference type="EMBL" id="VVQ26424.1"/>
    </source>
</evidence>
<dbReference type="AlphaFoldDB" id="A0A5E7VUR9"/>
<dbReference type="InterPro" id="IPR050259">
    <property type="entry name" value="SDR"/>
</dbReference>
<dbReference type="PANTHER" id="PTHR42879:SF2">
    <property type="entry name" value="3-OXOACYL-[ACYL-CARRIER-PROTEIN] REDUCTASE FABG"/>
    <property type="match status" value="1"/>
</dbReference>
<dbReference type="RefSeq" id="WP_128871866.1">
    <property type="nucleotide sequence ID" value="NZ_CABVJF010000047.1"/>
</dbReference>
<gene>
    <name evidence="2" type="primary">budC_4</name>
    <name evidence="2" type="ORF">PS928_06586</name>
</gene>
<dbReference type="GO" id="GO:0052588">
    <property type="term" value="F:diacetyl reductase ((S)-acetoin forming) (NAD+) activity"/>
    <property type="evidence" value="ECO:0007669"/>
    <property type="project" value="UniProtKB-EC"/>
</dbReference>
<dbReference type="PRINTS" id="PR00080">
    <property type="entry name" value="SDRFAMILY"/>
</dbReference>
<dbReference type="Pfam" id="PF13561">
    <property type="entry name" value="adh_short_C2"/>
    <property type="match status" value="1"/>
</dbReference>
<dbReference type="CDD" id="cd05233">
    <property type="entry name" value="SDR_c"/>
    <property type="match status" value="1"/>
</dbReference>
<dbReference type="EMBL" id="CABVJF010000047">
    <property type="protein sequence ID" value="VVQ26424.1"/>
    <property type="molecule type" value="Genomic_DNA"/>
</dbReference>